<keyword evidence="1" id="KW-0472">Membrane</keyword>
<proteinExistence type="predicted"/>
<name>A0AAU7ZX87_9BACT</name>
<keyword evidence="2" id="KW-0614">Plasmid</keyword>
<reference evidence="2" key="1">
    <citation type="submission" date="2023-08" db="EMBL/GenBank/DDBJ databases">
        <authorList>
            <person name="Messyasz A."/>
            <person name="Mannisto M.K."/>
            <person name="Kerkhof L.J."/>
            <person name="Haggblom M."/>
        </authorList>
    </citation>
    <scope>NUCLEOTIDE SEQUENCE</scope>
    <source>
        <strain evidence="2">X5P6</strain>
        <plasmid evidence="2">unnamed</plasmid>
    </source>
</reference>
<gene>
    <name evidence="2" type="ORF">RBB77_23310</name>
</gene>
<reference evidence="2" key="2">
    <citation type="journal article" date="2024" name="Environ. Microbiol.">
        <title>Genome analysis and description of Tunturibacter gen. nov. expands the diversity of Terriglobia in tundra soils.</title>
        <authorList>
            <person name="Messyasz A."/>
            <person name="Mannisto M.K."/>
            <person name="Kerkhof L.J."/>
            <person name="Haggblom M.M."/>
        </authorList>
    </citation>
    <scope>NUCLEOTIDE SEQUENCE</scope>
    <source>
        <strain evidence="2">X5P6</strain>
    </source>
</reference>
<dbReference type="EMBL" id="CP132943">
    <property type="protein sequence ID" value="XCB35660.1"/>
    <property type="molecule type" value="Genomic_DNA"/>
</dbReference>
<dbReference type="RefSeq" id="WP_353067741.1">
    <property type="nucleotide sequence ID" value="NZ_CP132943.1"/>
</dbReference>
<feature type="transmembrane region" description="Helical" evidence="1">
    <location>
        <begin position="42"/>
        <end position="67"/>
    </location>
</feature>
<feature type="transmembrane region" description="Helical" evidence="1">
    <location>
        <begin position="118"/>
        <end position="137"/>
    </location>
</feature>
<dbReference type="KEGG" id="tpsc:RBB77_23310"/>
<feature type="transmembrane region" description="Helical" evidence="1">
    <location>
        <begin position="12"/>
        <end position="30"/>
    </location>
</feature>
<accession>A0AAU7ZX87</accession>
<keyword evidence="1" id="KW-1133">Transmembrane helix</keyword>
<geneLocation type="plasmid" evidence="2">
    <name>unnamed</name>
</geneLocation>
<evidence type="ECO:0000313" key="2">
    <source>
        <dbReference type="EMBL" id="XCB35660.1"/>
    </source>
</evidence>
<keyword evidence="1" id="KW-0812">Transmembrane</keyword>
<dbReference type="AlphaFoldDB" id="A0AAU7ZX87"/>
<sequence length="144" mass="15350">MTVIEKIQQNAALRFGIFGGCLFFIVQIALARLAPSFKNHELYSFFVLSLIGLVCGCAGWAAGIVLSPIGSQAAGAQKVLAGLALLWTGVVIGHLQQISGALIEWQKGQIDGSIKIELLFGLGLFLLALCVTFNTRFDDAPKSI</sequence>
<organism evidence="2">
    <name type="scientific">Tunturiibacter psychrotolerans</name>
    <dbReference type="NCBI Taxonomy" id="3069686"/>
    <lineage>
        <taxon>Bacteria</taxon>
        <taxon>Pseudomonadati</taxon>
        <taxon>Acidobacteriota</taxon>
        <taxon>Terriglobia</taxon>
        <taxon>Terriglobales</taxon>
        <taxon>Acidobacteriaceae</taxon>
        <taxon>Tunturiibacter</taxon>
    </lineage>
</organism>
<evidence type="ECO:0000256" key="1">
    <source>
        <dbReference type="SAM" id="Phobius"/>
    </source>
</evidence>
<feature type="transmembrane region" description="Helical" evidence="1">
    <location>
        <begin position="79"/>
        <end position="98"/>
    </location>
</feature>
<protein>
    <submittedName>
        <fullName evidence="2">Uncharacterized protein</fullName>
    </submittedName>
</protein>